<evidence type="ECO:0000259" key="3">
    <source>
        <dbReference type="PROSITE" id="PS50076"/>
    </source>
</evidence>
<dbReference type="OrthoDB" id="550424at2759"/>
<dbReference type="PANTHER" id="PTHR24078:SF524">
    <property type="entry name" value="DNAJ HEAT SHOCK FAMILY PROTEIN"/>
    <property type="match status" value="1"/>
</dbReference>
<reference evidence="4 5" key="1">
    <citation type="submission" date="2019-12" db="EMBL/GenBank/DDBJ databases">
        <authorList>
            <person name="Alioto T."/>
            <person name="Alioto T."/>
            <person name="Gomez Garrido J."/>
        </authorList>
    </citation>
    <scope>NUCLEOTIDE SEQUENCE [LARGE SCALE GENOMIC DNA]</scope>
</reference>
<sequence length="213" mass="23762">MGVDYYNILKVNRNASDEDLKKAYRRLAMIWHPDKNANKLEAEAKFKQISEAYDVLSDPEKRRIYDLYGEEGLKSGQTPPPKRSSRHYGANQHRPDPNFRFNPRTPDDIFAEIFGESSNGGYNRGNGNNVGGSGVKRDGYFRSTTMNGGTRYGGGENSGDGAGGLRKAPPVENGLMCSLEELYMGATRKMKISRNVLDVHGYVSLYLFSCICL</sequence>
<organism evidence="4 5">
    <name type="scientific">Olea europaea subsp. europaea</name>
    <dbReference type="NCBI Taxonomy" id="158383"/>
    <lineage>
        <taxon>Eukaryota</taxon>
        <taxon>Viridiplantae</taxon>
        <taxon>Streptophyta</taxon>
        <taxon>Embryophyta</taxon>
        <taxon>Tracheophyta</taxon>
        <taxon>Spermatophyta</taxon>
        <taxon>Magnoliopsida</taxon>
        <taxon>eudicotyledons</taxon>
        <taxon>Gunneridae</taxon>
        <taxon>Pentapetalae</taxon>
        <taxon>asterids</taxon>
        <taxon>lamiids</taxon>
        <taxon>Lamiales</taxon>
        <taxon>Oleaceae</taxon>
        <taxon>Oleeae</taxon>
        <taxon>Olea</taxon>
    </lineage>
</organism>
<dbReference type="Gene3D" id="1.10.287.110">
    <property type="entry name" value="DnaJ domain"/>
    <property type="match status" value="1"/>
</dbReference>
<keyword evidence="5" id="KW-1185">Reference proteome</keyword>
<dbReference type="PANTHER" id="PTHR24078">
    <property type="entry name" value="DNAJ HOMOLOG SUBFAMILY C MEMBER"/>
    <property type="match status" value="1"/>
</dbReference>
<evidence type="ECO:0000313" key="5">
    <source>
        <dbReference type="Proteomes" id="UP000594638"/>
    </source>
</evidence>
<evidence type="ECO:0000256" key="1">
    <source>
        <dbReference type="ARBA" id="ARBA00023186"/>
    </source>
</evidence>
<dbReference type="SMART" id="SM00271">
    <property type="entry name" value="DnaJ"/>
    <property type="match status" value="1"/>
</dbReference>
<proteinExistence type="predicted"/>
<keyword evidence="1" id="KW-0143">Chaperone</keyword>
<dbReference type="PROSITE" id="PS00636">
    <property type="entry name" value="DNAJ_1"/>
    <property type="match status" value="1"/>
</dbReference>
<dbReference type="PROSITE" id="PS50076">
    <property type="entry name" value="DNAJ_2"/>
    <property type="match status" value="1"/>
</dbReference>
<protein>
    <submittedName>
        <fullName evidence="4">DnaJ homolog subfamily B member 1</fullName>
    </submittedName>
</protein>
<accession>A0A8S0T7I9</accession>
<dbReference type="Pfam" id="PF00226">
    <property type="entry name" value="DnaJ"/>
    <property type="match status" value="1"/>
</dbReference>
<dbReference type="InterPro" id="IPR051339">
    <property type="entry name" value="DnaJ_subfamily_B"/>
</dbReference>
<dbReference type="AlphaFoldDB" id="A0A8S0T7I9"/>
<comment type="caution">
    <text evidence="4">The sequence shown here is derived from an EMBL/GenBank/DDBJ whole genome shotgun (WGS) entry which is preliminary data.</text>
</comment>
<dbReference type="Gene3D" id="2.60.260.20">
    <property type="entry name" value="Urease metallochaperone UreE, N-terminal domain"/>
    <property type="match status" value="1"/>
</dbReference>
<dbReference type="PRINTS" id="PR00625">
    <property type="entry name" value="JDOMAIN"/>
</dbReference>
<dbReference type="GO" id="GO:0051082">
    <property type="term" value="F:unfolded protein binding"/>
    <property type="evidence" value="ECO:0007669"/>
    <property type="project" value="TreeGrafter"/>
</dbReference>
<dbReference type="GO" id="GO:0005829">
    <property type="term" value="C:cytosol"/>
    <property type="evidence" value="ECO:0007669"/>
    <property type="project" value="TreeGrafter"/>
</dbReference>
<dbReference type="GO" id="GO:0051087">
    <property type="term" value="F:protein-folding chaperone binding"/>
    <property type="evidence" value="ECO:0007669"/>
    <property type="project" value="TreeGrafter"/>
</dbReference>
<dbReference type="FunFam" id="1.10.287.110:FF:000020">
    <property type="entry name" value="DnaJ subfamily B member 13"/>
    <property type="match status" value="1"/>
</dbReference>
<gene>
    <name evidence="4" type="ORF">OLEA9_A106197</name>
</gene>
<evidence type="ECO:0000313" key="4">
    <source>
        <dbReference type="EMBL" id="CAA3000924.1"/>
    </source>
</evidence>
<dbReference type="InterPro" id="IPR036869">
    <property type="entry name" value="J_dom_sf"/>
</dbReference>
<dbReference type="SUPFAM" id="SSF46565">
    <property type="entry name" value="Chaperone J-domain"/>
    <property type="match status" value="1"/>
</dbReference>
<dbReference type="InterPro" id="IPR018253">
    <property type="entry name" value="DnaJ_domain_CS"/>
</dbReference>
<name>A0A8S0T7I9_OLEEU</name>
<dbReference type="Gramene" id="OE9A106197T1">
    <property type="protein sequence ID" value="OE9A106197C1"/>
    <property type="gene ID" value="OE9A106197"/>
</dbReference>
<dbReference type="CDD" id="cd06257">
    <property type="entry name" value="DnaJ"/>
    <property type="match status" value="1"/>
</dbReference>
<feature type="region of interest" description="Disordered" evidence="2">
    <location>
        <begin position="69"/>
        <end position="102"/>
    </location>
</feature>
<dbReference type="EMBL" id="CACTIH010005721">
    <property type="protein sequence ID" value="CAA3000924.1"/>
    <property type="molecule type" value="Genomic_DNA"/>
</dbReference>
<dbReference type="InterPro" id="IPR001623">
    <property type="entry name" value="DnaJ_domain"/>
</dbReference>
<dbReference type="Proteomes" id="UP000594638">
    <property type="component" value="Unassembled WGS sequence"/>
</dbReference>
<evidence type="ECO:0000256" key="2">
    <source>
        <dbReference type="SAM" id="MobiDB-lite"/>
    </source>
</evidence>
<feature type="domain" description="J" evidence="3">
    <location>
        <begin position="4"/>
        <end position="69"/>
    </location>
</feature>